<comment type="similarity">
    <text evidence="7">Belongs to the NhaA Na(+)/H(+) (TC 2.A.33) antiporter family.</text>
</comment>
<dbReference type="HAMAP" id="MF_01844">
    <property type="entry name" value="NhaA"/>
    <property type="match status" value="1"/>
</dbReference>
<evidence type="ECO:0000313" key="9">
    <source>
        <dbReference type="EMBL" id="RNL59147.1"/>
    </source>
</evidence>
<keyword evidence="7" id="KW-0406">Ion transport</keyword>
<feature type="transmembrane region" description="Helical" evidence="7">
    <location>
        <begin position="130"/>
        <end position="149"/>
    </location>
</feature>
<keyword evidence="5 7" id="KW-0472">Membrane</keyword>
<feature type="transmembrane region" description="Helical" evidence="7">
    <location>
        <begin position="214"/>
        <end position="241"/>
    </location>
</feature>
<keyword evidence="7" id="KW-0915">Sodium</keyword>
<dbReference type="Proteomes" id="UP000237222">
    <property type="component" value="Unassembled WGS sequence"/>
</dbReference>
<dbReference type="GO" id="GO:0006885">
    <property type="term" value="P:regulation of pH"/>
    <property type="evidence" value="ECO:0007669"/>
    <property type="project" value="UniProtKB-UniRule"/>
</dbReference>
<dbReference type="EMBL" id="RHGB01000022">
    <property type="protein sequence ID" value="RNL59147.1"/>
    <property type="molecule type" value="Genomic_DNA"/>
</dbReference>
<gene>
    <name evidence="7 8" type="primary">nhaA</name>
    <name evidence="8" type="ORF">C0068_19090</name>
    <name evidence="9" type="ORF">D0911_16155</name>
</gene>
<dbReference type="AlphaFoldDB" id="A0A2S4HAX3"/>
<keyword evidence="7" id="KW-0813">Transport</keyword>
<sequence length="398" mass="42424">MTQSDDSFISHFLKQESAGGILLVMASAIAMVLANSPLVSVYNLLIDTPVVVQVGALALAKPLLMWVNDGFMAVFFLLVGLELKREFLEGELSDLRKIILPGLGAIGGMVVPALIYVLLNPNDPVAMQGWAIPTATDIAFALGVLSLLGSRVPLSLKVFLTSLAIFDDIGAILIIAFFYTSKISLTALLIAAACIVVLWCLNRRGIDEKSPYMIVGLVMWIALVKSGVHATLAGVILALFIPMRAKDPSQSSPAKSLEHDLHSAVAFFILPIFAFCNSGISFSGLGLDSVMHGVPLGITLGLFVGKQLGVFAFCWLGVKLNLTRLPDDMSWASLYGTALLCGIGFTMSLFVGSLAFEETGVNRMFDERLGIILGSLLSGGLGYAVLRLSLPAKESVSR</sequence>
<comment type="caution">
    <text evidence="8">The sequence shown here is derived from an EMBL/GenBank/DDBJ whole genome shotgun (WGS) entry which is preliminary data.</text>
</comment>
<keyword evidence="3 7" id="KW-0812">Transmembrane</keyword>
<reference evidence="9 11" key="2">
    <citation type="submission" date="2018-10" db="EMBL/GenBank/DDBJ databases">
        <title>Draft genome sequence of Zhongshania sp. DSW25-10.</title>
        <authorList>
            <person name="Oh J."/>
        </authorList>
    </citation>
    <scope>NUCLEOTIDE SEQUENCE [LARGE SCALE GENOMIC DNA]</scope>
    <source>
        <strain evidence="9 11">DSW25-10</strain>
    </source>
</reference>
<dbReference type="NCBIfam" id="NF007111">
    <property type="entry name" value="PRK09560.1"/>
    <property type="match status" value="1"/>
</dbReference>
<dbReference type="InterPro" id="IPR004670">
    <property type="entry name" value="NhaA"/>
</dbReference>
<dbReference type="RefSeq" id="WP_103686110.1">
    <property type="nucleotide sequence ID" value="NZ_PQGG01000044.1"/>
</dbReference>
<evidence type="ECO:0000256" key="1">
    <source>
        <dbReference type="ARBA" id="ARBA00004429"/>
    </source>
</evidence>
<keyword evidence="11" id="KW-1185">Reference proteome</keyword>
<feature type="transmembrane region" description="Helical" evidence="7">
    <location>
        <begin position="185"/>
        <end position="202"/>
    </location>
</feature>
<dbReference type="PANTHER" id="PTHR30341">
    <property type="entry name" value="SODIUM ION/PROTON ANTIPORTER NHAA-RELATED"/>
    <property type="match status" value="1"/>
</dbReference>
<dbReference type="InterPro" id="IPR023171">
    <property type="entry name" value="Na/H_antiporter_dom_sf"/>
</dbReference>
<dbReference type="NCBIfam" id="NF007112">
    <property type="entry name" value="PRK09561.1"/>
    <property type="match status" value="1"/>
</dbReference>
<feature type="transmembrane region" description="Helical" evidence="7">
    <location>
        <begin position="95"/>
        <end position="118"/>
    </location>
</feature>
<dbReference type="NCBIfam" id="TIGR00773">
    <property type="entry name" value="NhaA"/>
    <property type="match status" value="1"/>
</dbReference>
<name>A0A2S4HAX3_9GAMM</name>
<evidence type="ECO:0000256" key="3">
    <source>
        <dbReference type="ARBA" id="ARBA00022692"/>
    </source>
</evidence>
<feature type="transmembrane region" description="Helical" evidence="7">
    <location>
        <begin position="63"/>
        <end position="83"/>
    </location>
</feature>
<feature type="transmembrane region" description="Helical" evidence="7">
    <location>
        <begin position="158"/>
        <end position="179"/>
    </location>
</feature>
<feature type="transmembrane region" description="Helical" evidence="7">
    <location>
        <begin position="368"/>
        <end position="386"/>
    </location>
</feature>
<dbReference type="Gene3D" id="1.20.1530.10">
    <property type="entry name" value="Na+/H+ antiporter like domain"/>
    <property type="match status" value="1"/>
</dbReference>
<evidence type="ECO:0000256" key="2">
    <source>
        <dbReference type="ARBA" id="ARBA00022475"/>
    </source>
</evidence>
<feature type="transmembrane region" description="Helical" evidence="7">
    <location>
        <begin position="330"/>
        <end position="356"/>
    </location>
</feature>
<dbReference type="OrthoDB" id="9808135at2"/>
<feature type="transmembrane region" description="Helical" evidence="7">
    <location>
        <begin position="261"/>
        <end position="282"/>
    </location>
</feature>
<reference evidence="8 10" key="1">
    <citation type="submission" date="2018-01" db="EMBL/GenBank/DDBJ databases">
        <authorList>
            <person name="Yu X.-D."/>
        </authorList>
    </citation>
    <scope>NUCLEOTIDE SEQUENCE [LARGE SCALE GENOMIC DNA]</scope>
    <source>
        <strain evidence="8 10">ZX-21</strain>
    </source>
</reference>
<keyword evidence="2 7" id="KW-1003">Cell membrane</keyword>
<dbReference type="EMBL" id="PQGG01000044">
    <property type="protein sequence ID" value="POP51146.1"/>
    <property type="molecule type" value="Genomic_DNA"/>
</dbReference>
<proteinExistence type="inferred from homology"/>
<comment type="catalytic activity">
    <reaction evidence="7">
        <text>Na(+)(in) + 2 H(+)(out) = Na(+)(out) + 2 H(+)(in)</text>
        <dbReference type="Rhea" id="RHEA:29251"/>
        <dbReference type="ChEBI" id="CHEBI:15378"/>
        <dbReference type="ChEBI" id="CHEBI:29101"/>
    </reaction>
</comment>
<dbReference type="Proteomes" id="UP000274695">
    <property type="component" value="Unassembled WGS sequence"/>
</dbReference>
<evidence type="ECO:0000256" key="7">
    <source>
        <dbReference type="HAMAP-Rule" id="MF_01844"/>
    </source>
</evidence>
<feature type="transmembrane region" description="Helical" evidence="7">
    <location>
        <begin position="21"/>
        <end position="43"/>
    </location>
</feature>
<evidence type="ECO:0000313" key="10">
    <source>
        <dbReference type="Proteomes" id="UP000237222"/>
    </source>
</evidence>
<evidence type="ECO:0000256" key="6">
    <source>
        <dbReference type="ARBA" id="ARBA00023201"/>
    </source>
</evidence>
<accession>A0A2S4HAX3</accession>
<organism evidence="8 10">
    <name type="scientific">Zhongshania marina</name>
    <dbReference type="NCBI Taxonomy" id="2304603"/>
    <lineage>
        <taxon>Bacteria</taxon>
        <taxon>Pseudomonadati</taxon>
        <taxon>Pseudomonadota</taxon>
        <taxon>Gammaproteobacteria</taxon>
        <taxon>Cellvibrionales</taxon>
        <taxon>Spongiibacteraceae</taxon>
        <taxon>Zhongshania</taxon>
    </lineage>
</organism>
<evidence type="ECO:0000256" key="5">
    <source>
        <dbReference type="ARBA" id="ARBA00023136"/>
    </source>
</evidence>
<comment type="subcellular location">
    <subcellularLocation>
        <location evidence="1">Cell inner membrane</location>
        <topology evidence="1">Multi-pass membrane protein</topology>
    </subcellularLocation>
    <subcellularLocation>
        <location evidence="7">Cell membrane</location>
        <topology evidence="7">Multi-pass membrane protein</topology>
    </subcellularLocation>
</comment>
<dbReference type="GO" id="GO:0015385">
    <property type="term" value="F:sodium:proton antiporter activity"/>
    <property type="evidence" value="ECO:0007669"/>
    <property type="project" value="UniProtKB-UniRule"/>
</dbReference>
<keyword evidence="7" id="KW-0050">Antiport</keyword>
<dbReference type="PANTHER" id="PTHR30341:SF0">
    <property type="entry name" value="NA(+)_H(+) ANTIPORTER NHAA"/>
    <property type="match status" value="1"/>
</dbReference>
<protein>
    <recommendedName>
        <fullName evidence="7">Na(+)/H(+) antiporter NhaA</fullName>
    </recommendedName>
    <alternativeName>
        <fullName evidence="7">Sodium/proton antiporter NhaA</fullName>
    </alternativeName>
</protein>
<dbReference type="GO" id="GO:0005886">
    <property type="term" value="C:plasma membrane"/>
    <property type="evidence" value="ECO:0007669"/>
    <property type="project" value="UniProtKB-SubCell"/>
</dbReference>
<dbReference type="Pfam" id="PF06965">
    <property type="entry name" value="Na_H_antiport_1"/>
    <property type="match status" value="1"/>
</dbReference>
<evidence type="ECO:0000256" key="4">
    <source>
        <dbReference type="ARBA" id="ARBA00022989"/>
    </source>
</evidence>
<evidence type="ECO:0000313" key="11">
    <source>
        <dbReference type="Proteomes" id="UP000274695"/>
    </source>
</evidence>
<feature type="transmembrane region" description="Helical" evidence="7">
    <location>
        <begin position="294"/>
        <end position="318"/>
    </location>
</feature>
<comment type="function">
    <text evidence="7">Na(+)/H(+) antiporter that extrudes sodium in exchange for external protons.</text>
</comment>
<keyword evidence="4 7" id="KW-1133">Transmembrane helix</keyword>
<evidence type="ECO:0000313" key="8">
    <source>
        <dbReference type="EMBL" id="POP51146.1"/>
    </source>
</evidence>
<keyword evidence="6 7" id="KW-0739">Sodium transport</keyword>